<dbReference type="OrthoDB" id="8717392at2"/>
<organism evidence="2 3">
    <name type="scientific">Candidatus Dactylopiibacterium carminicum</name>
    <dbReference type="NCBI Taxonomy" id="857335"/>
    <lineage>
        <taxon>Bacteria</taxon>
        <taxon>Pseudomonadati</taxon>
        <taxon>Pseudomonadota</taxon>
        <taxon>Betaproteobacteria</taxon>
        <taxon>Rhodocyclales</taxon>
        <taxon>Rhodocyclaceae</taxon>
        <taxon>Candidatus Dactylopiibacterium</taxon>
    </lineage>
</organism>
<evidence type="ECO:0000313" key="3">
    <source>
        <dbReference type="Proteomes" id="UP000216107"/>
    </source>
</evidence>
<dbReference type="EMBL" id="NMRN01000043">
    <property type="protein sequence ID" value="PAS92260.1"/>
    <property type="molecule type" value="Genomic_DNA"/>
</dbReference>
<dbReference type="EMBL" id="MDUX01000046">
    <property type="protein sequence ID" value="KAF7598509.1"/>
    <property type="molecule type" value="Genomic_DNA"/>
</dbReference>
<evidence type="ECO:0008006" key="5">
    <source>
        <dbReference type="Google" id="ProtNLM"/>
    </source>
</evidence>
<dbReference type="AlphaFoldDB" id="A0A272ERB8"/>
<evidence type="ECO:0000313" key="2">
    <source>
        <dbReference type="EMBL" id="PAS92260.1"/>
    </source>
</evidence>
<evidence type="ECO:0000313" key="1">
    <source>
        <dbReference type="EMBL" id="KAF7598509.1"/>
    </source>
</evidence>
<proteinExistence type="predicted"/>
<evidence type="ECO:0000313" key="4">
    <source>
        <dbReference type="Proteomes" id="UP000623509"/>
    </source>
</evidence>
<name>A0A272ERB8_9RHOO</name>
<keyword evidence="4" id="KW-1185">Reference proteome</keyword>
<sequence>MPALITPRTLTTLEEAFRQALREISGAGQAAAPALERQTLETLDGSGERRLLTLTLSSYLFRIVLLFDFRLDAPTQAYFARLFRNGDAKLAEQALADVLSEYVNMLSGTANRLLSTEALRTGMSTPFALETHCRRHLQKLAPAECLAYRVKPAEAVAFNLILCLCVAPEATLDLATAPLVEEVVGGELELF</sequence>
<gene>
    <name evidence="1" type="ORF">BGI27_12780</name>
    <name evidence="2" type="ORF">CGU29_12435</name>
</gene>
<reference evidence="1 4" key="1">
    <citation type="submission" date="2016-08" db="EMBL/GenBank/DDBJ databases">
        <title>Candidatus Dactylopiibacterium carminicum genome sequence.</title>
        <authorList>
            <person name="Ramirez-Puebla S.T."/>
            <person name="Ormeno-Orrillo E."/>
            <person name="Vera-Ponce De Leon A."/>
            <person name="Luis L."/>
            <person name="Sanchez-Flores A."/>
            <person name="Monica R."/>
            <person name="Martinez-Romero E."/>
        </authorList>
    </citation>
    <scope>NUCLEOTIDE SEQUENCE [LARGE SCALE GENOMIC DNA]</scope>
    <source>
        <strain evidence="1">END1</strain>
    </source>
</reference>
<dbReference type="Proteomes" id="UP000623509">
    <property type="component" value="Unassembled WGS sequence"/>
</dbReference>
<accession>A0A272ERB8</accession>
<dbReference type="Proteomes" id="UP000216107">
    <property type="component" value="Unassembled WGS sequence"/>
</dbReference>
<protein>
    <recommendedName>
        <fullName evidence="5">Chemotaxis protein CheX</fullName>
    </recommendedName>
</protein>
<reference evidence="2 3" key="2">
    <citation type="submission" date="2017-07" db="EMBL/GenBank/DDBJ databases">
        <title>Candidatus Dactylopiibacterium carminicum, a nitrogen-fixing symbiont of the cochineal insect Dactylopius coccus and Dactylopius opuntiae (Hemiptera: Coccoidea: Dactylopiidae).</title>
        <authorList>
            <person name="Vera A."/>
        </authorList>
    </citation>
    <scope>NUCLEOTIDE SEQUENCE [LARGE SCALE GENOMIC DNA]</scope>
    <source>
        <strain evidence="2 3">NFDCM</strain>
    </source>
</reference>
<comment type="caution">
    <text evidence="2">The sequence shown here is derived from an EMBL/GenBank/DDBJ whole genome shotgun (WGS) entry which is preliminary data.</text>
</comment>
<dbReference type="RefSeq" id="WP_095525261.1">
    <property type="nucleotide sequence ID" value="NZ_MDUX01000046.1"/>
</dbReference>